<dbReference type="InterPro" id="IPR019191">
    <property type="entry name" value="Essential_protein_Yae1_N"/>
</dbReference>
<comment type="subcellular location">
    <subcellularLocation>
        <location evidence="2">Cytoplasm</location>
    </subcellularLocation>
    <subcellularLocation>
        <location evidence="1">Nucleus</location>
    </subcellularLocation>
</comment>
<dbReference type="EMBL" id="CP000586">
    <property type="protein sequence ID" value="ABO96708.1"/>
    <property type="molecule type" value="Genomic_DNA"/>
</dbReference>
<evidence type="ECO:0000313" key="8">
    <source>
        <dbReference type="Proteomes" id="UP000001568"/>
    </source>
</evidence>
<evidence type="ECO:0000256" key="2">
    <source>
        <dbReference type="ARBA" id="ARBA00004496"/>
    </source>
</evidence>
<evidence type="ECO:0000256" key="5">
    <source>
        <dbReference type="SAM" id="MobiDB-lite"/>
    </source>
</evidence>
<dbReference type="OMA" id="HNAGYLE"/>
<dbReference type="GeneID" id="5002578"/>
<dbReference type="KEGG" id="olu:OSTLU_32079"/>
<proteinExistence type="predicted"/>
<keyword evidence="3" id="KW-0963">Cytoplasm</keyword>
<gene>
    <name evidence="7" type="ORF">OSTLU_32079</name>
</gene>
<sequence>MPCVDAWAASDDDDAGDDSREDDCVQHVSDADVERRKHHNAGYLEGLEEGKAETIQSGFNEGFLDGGKAGFAYGQLKGAARALRIFGGRVSGSETWAATIKDSEEYFTKTTTVRALKAAHAESLDDEVRDFTNALSAVQTAVESTGVVLRKYPEGSSSTA</sequence>
<organism evidence="7 8">
    <name type="scientific">Ostreococcus lucimarinus (strain CCE9901)</name>
    <dbReference type="NCBI Taxonomy" id="436017"/>
    <lineage>
        <taxon>Eukaryota</taxon>
        <taxon>Viridiplantae</taxon>
        <taxon>Chlorophyta</taxon>
        <taxon>Mamiellophyceae</taxon>
        <taxon>Mamiellales</taxon>
        <taxon>Bathycoccaceae</taxon>
        <taxon>Ostreococcus</taxon>
    </lineage>
</organism>
<dbReference type="HOGENOM" id="CLU_1655092_0_0_1"/>
<dbReference type="OrthoDB" id="20086at2759"/>
<accession>A4RYM2</accession>
<name>A4RYM2_OSTLU</name>
<evidence type="ECO:0000256" key="3">
    <source>
        <dbReference type="ARBA" id="ARBA00022490"/>
    </source>
</evidence>
<dbReference type="Gramene" id="ABO96708">
    <property type="protein sequence ID" value="ABO96708"/>
    <property type="gene ID" value="OSTLU_32079"/>
</dbReference>
<dbReference type="GO" id="GO:0005634">
    <property type="term" value="C:nucleus"/>
    <property type="evidence" value="ECO:0007669"/>
    <property type="project" value="UniProtKB-SubCell"/>
</dbReference>
<feature type="compositionally biased region" description="Acidic residues" evidence="5">
    <location>
        <begin position="10"/>
        <end position="21"/>
    </location>
</feature>
<evidence type="ECO:0000256" key="4">
    <source>
        <dbReference type="ARBA" id="ARBA00023242"/>
    </source>
</evidence>
<evidence type="ECO:0000256" key="1">
    <source>
        <dbReference type="ARBA" id="ARBA00004123"/>
    </source>
</evidence>
<protein>
    <recommendedName>
        <fullName evidence="6">Essential protein Yae1 N-terminal domain-containing protein</fullName>
    </recommendedName>
</protein>
<keyword evidence="4" id="KW-0539">Nucleus</keyword>
<feature type="domain" description="Essential protein Yae1 N-terminal" evidence="6">
    <location>
        <begin position="42"/>
        <end position="78"/>
    </location>
</feature>
<evidence type="ECO:0000259" key="6">
    <source>
        <dbReference type="Pfam" id="PF09811"/>
    </source>
</evidence>
<dbReference type="PANTHER" id="PTHR18829">
    <property type="entry name" value="PROTEIN YAE1 HOMOLOG"/>
    <property type="match status" value="1"/>
</dbReference>
<feature type="region of interest" description="Disordered" evidence="5">
    <location>
        <begin position="1"/>
        <end position="31"/>
    </location>
</feature>
<dbReference type="Proteomes" id="UP000001568">
    <property type="component" value="Chromosome 6"/>
</dbReference>
<dbReference type="Pfam" id="PF09811">
    <property type="entry name" value="Yae1_N"/>
    <property type="match status" value="1"/>
</dbReference>
<evidence type="ECO:0000313" key="7">
    <source>
        <dbReference type="EMBL" id="ABO96708.1"/>
    </source>
</evidence>
<reference evidence="7 8" key="1">
    <citation type="journal article" date="2007" name="Proc. Natl. Acad. Sci. U.S.A.">
        <title>The tiny eukaryote Ostreococcus provides genomic insights into the paradox of plankton speciation.</title>
        <authorList>
            <person name="Palenik B."/>
            <person name="Grimwood J."/>
            <person name="Aerts A."/>
            <person name="Rouze P."/>
            <person name="Salamov A."/>
            <person name="Putnam N."/>
            <person name="Dupont C."/>
            <person name="Jorgensen R."/>
            <person name="Derelle E."/>
            <person name="Rombauts S."/>
            <person name="Zhou K."/>
            <person name="Otillar R."/>
            <person name="Merchant S.S."/>
            <person name="Podell S."/>
            <person name="Gaasterland T."/>
            <person name="Napoli C."/>
            <person name="Gendler K."/>
            <person name="Manuell A."/>
            <person name="Tai V."/>
            <person name="Vallon O."/>
            <person name="Piganeau G."/>
            <person name="Jancek S."/>
            <person name="Heijde M."/>
            <person name="Jabbari K."/>
            <person name="Bowler C."/>
            <person name="Lohr M."/>
            <person name="Robbens S."/>
            <person name="Werner G."/>
            <person name="Dubchak I."/>
            <person name="Pazour G.J."/>
            <person name="Ren Q."/>
            <person name="Paulsen I."/>
            <person name="Delwiche C."/>
            <person name="Schmutz J."/>
            <person name="Rokhsar D."/>
            <person name="Van de Peer Y."/>
            <person name="Moreau H."/>
            <person name="Grigoriev I.V."/>
        </authorList>
    </citation>
    <scope>NUCLEOTIDE SEQUENCE [LARGE SCALE GENOMIC DNA]</scope>
    <source>
        <strain evidence="7 8">CCE9901</strain>
    </source>
</reference>
<dbReference type="InterPro" id="IPR038881">
    <property type="entry name" value="Yae1-like"/>
</dbReference>
<dbReference type="GO" id="GO:0005737">
    <property type="term" value="C:cytoplasm"/>
    <property type="evidence" value="ECO:0007669"/>
    <property type="project" value="UniProtKB-SubCell"/>
</dbReference>
<dbReference type="PANTHER" id="PTHR18829:SF0">
    <property type="entry name" value="PROTEIN YAE1 HOMOLOG"/>
    <property type="match status" value="1"/>
</dbReference>
<dbReference type="AlphaFoldDB" id="A4RYM2"/>
<feature type="compositionally biased region" description="Basic and acidic residues" evidence="5">
    <location>
        <begin position="22"/>
        <end position="31"/>
    </location>
</feature>
<dbReference type="RefSeq" id="XP_001418415.1">
    <property type="nucleotide sequence ID" value="XM_001418378.1"/>
</dbReference>
<keyword evidence="8" id="KW-1185">Reference proteome</keyword>
<dbReference type="STRING" id="436017.A4RYM2"/>